<evidence type="ECO:0000313" key="2">
    <source>
        <dbReference type="Proteomes" id="UP000406256"/>
    </source>
</evidence>
<proteinExistence type="predicted"/>
<accession>A0A5E4YK51</accession>
<evidence type="ECO:0008006" key="3">
    <source>
        <dbReference type="Google" id="ProtNLM"/>
    </source>
</evidence>
<sequence length="109" mass="12479">MRAALARLAVALRDAETAVDACERERDAQHRTWLDALTQGGVYGPREAAGASHSVEQERVSLNEAKARHLRALEHARQARAHWLEQQQRLRDNARKQEKLRELLTCYRA</sequence>
<organism evidence="1 2">
    <name type="scientific">Pandoraea anhela</name>
    <dbReference type="NCBI Taxonomy" id="2508295"/>
    <lineage>
        <taxon>Bacteria</taxon>
        <taxon>Pseudomonadati</taxon>
        <taxon>Pseudomonadota</taxon>
        <taxon>Betaproteobacteria</taxon>
        <taxon>Burkholderiales</taxon>
        <taxon>Burkholderiaceae</taxon>
        <taxon>Pandoraea</taxon>
    </lineage>
</organism>
<evidence type="ECO:0000313" key="1">
    <source>
        <dbReference type="EMBL" id="VVE48658.1"/>
    </source>
</evidence>
<gene>
    <name evidence="1" type="ORF">PAN31108_04562</name>
</gene>
<reference evidence="1 2" key="1">
    <citation type="submission" date="2019-08" db="EMBL/GenBank/DDBJ databases">
        <authorList>
            <person name="Peeters C."/>
        </authorList>
    </citation>
    <scope>NUCLEOTIDE SEQUENCE [LARGE SCALE GENOMIC DNA]</scope>
    <source>
        <strain evidence="1 2">LMG 31108</strain>
    </source>
</reference>
<protein>
    <recommendedName>
        <fullName evidence="3">Flagellar FliJ protein</fullName>
    </recommendedName>
</protein>
<name>A0A5E4YK51_9BURK</name>
<keyword evidence="2" id="KW-1185">Reference proteome</keyword>
<dbReference type="EMBL" id="CABPSB010000023">
    <property type="protein sequence ID" value="VVE48658.1"/>
    <property type="molecule type" value="Genomic_DNA"/>
</dbReference>
<dbReference type="Proteomes" id="UP000406256">
    <property type="component" value="Unassembled WGS sequence"/>
</dbReference>
<dbReference type="AlphaFoldDB" id="A0A5E4YK51"/>